<keyword evidence="1" id="KW-1133">Transmembrane helix</keyword>
<organism evidence="2 3">
    <name type="scientific">Ureibacillus sinduriensis BLB-1 = JCM 15800</name>
    <dbReference type="NCBI Taxonomy" id="1384057"/>
    <lineage>
        <taxon>Bacteria</taxon>
        <taxon>Bacillati</taxon>
        <taxon>Bacillota</taxon>
        <taxon>Bacilli</taxon>
        <taxon>Bacillales</taxon>
        <taxon>Caryophanaceae</taxon>
        <taxon>Ureibacillus</taxon>
    </lineage>
</organism>
<dbReference type="Pfam" id="PF14079">
    <property type="entry name" value="DUF4260"/>
    <property type="match status" value="1"/>
</dbReference>
<dbReference type="InterPro" id="IPR025356">
    <property type="entry name" value="DUF4260"/>
</dbReference>
<dbReference type="OrthoDB" id="9813911at2"/>
<evidence type="ECO:0000256" key="1">
    <source>
        <dbReference type="SAM" id="Phobius"/>
    </source>
</evidence>
<dbReference type="EMBL" id="JPVO01000051">
    <property type="protein sequence ID" value="KGR75419.1"/>
    <property type="molecule type" value="Genomic_DNA"/>
</dbReference>
<proteinExistence type="predicted"/>
<keyword evidence="1" id="KW-0812">Transmembrane</keyword>
<protein>
    <submittedName>
        <fullName evidence="2">Membrane protein</fullName>
    </submittedName>
</protein>
<accession>A0A0A3HSM0</accession>
<dbReference type="RefSeq" id="WP_036200922.1">
    <property type="nucleotide sequence ID" value="NZ_AVCY01000005.1"/>
</dbReference>
<feature type="transmembrane region" description="Helical" evidence="1">
    <location>
        <begin position="55"/>
        <end position="74"/>
    </location>
</feature>
<sequence>MTNRKIVHIEYALTFTFLFFIYMKLDYPIWLFFVLLLVPDLTMSGYAVNKKIGAVVYNFGHTFIFPLLLALMYLYLLNDYLLIVSIIWMAHICMDRTIGAGLKYQDSSFTHTHLQRL</sequence>
<keyword evidence="3" id="KW-1185">Reference proteome</keyword>
<evidence type="ECO:0000313" key="2">
    <source>
        <dbReference type="EMBL" id="KGR75419.1"/>
    </source>
</evidence>
<comment type="caution">
    <text evidence="2">The sequence shown here is derived from an EMBL/GenBank/DDBJ whole genome shotgun (WGS) entry which is preliminary data.</text>
</comment>
<dbReference type="AlphaFoldDB" id="A0A0A3HSM0"/>
<evidence type="ECO:0000313" key="3">
    <source>
        <dbReference type="Proteomes" id="UP000030408"/>
    </source>
</evidence>
<keyword evidence="1" id="KW-0472">Membrane</keyword>
<reference evidence="2 3" key="1">
    <citation type="submission" date="2014-02" db="EMBL/GenBank/DDBJ databases">
        <title>Draft genome sequence of Lysinibacillus sinduriensis JCM 15800.</title>
        <authorList>
            <person name="Zhang F."/>
            <person name="Wang G."/>
            <person name="Zhang L."/>
        </authorList>
    </citation>
    <scope>NUCLEOTIDE SEQUENCE [LARGE SCALE GENOMIC DNA]</scope>
    <source>
        <strain evidence="2 3">JCM 15800</strain>
    </source>
</reference>
<gene>
    <name evidence="2" type="ORF">CD33_11920</name>
</gene>
<dbReference type="Proteomes" id="UP000030408">
    <property type="component" value="Unassembled WGS sequence"/>
</dbReference>
<name>A0A0A3HSM0_9BACL</name>
<dbReference type="eggNOG" id="ENOG5032SZF">
    <property type="taxonomic scope" value="Bacteria"/>
</dbReference>